<protein>
    <submittedName>
        <fullName evidence="1">Uncharacterized protein</fullName>
    </submittedName>
</protein>
<evidence type="ECO:0000313" key="2">
    <source>
        <dbReference type="Proteomes" id="UP000008035"/>
    </source>
</evidence>
<dbReference type="AlphaFoldDB" id="K0MAY9"/>
<evidence type="ECO:0000313" key="1">
    <source>
        <dbReference type="EMBL" id="CCJ47819.1"/>
    </source>
</evidence>
<dbReference type="Proteomes" id="UP000008035">
    <property type="component" value="Chromosome"/>
</dbReference>
<name>K0MAY9_BORPB</name>
<proteinExistence type="predicted"/>
<dbReference type="HOGENOM" id="CLU_2178749_0_0_4"/>
<sequence>MNTTPCHRRSHGITGRPVLGPAVLTPWYWPALQRASGARLDKDKYVIIRARSPQAIFGLSASPAAISVFGGQNSRGPPGLTIGRPLSAKLRRYGCLAASAAVVTSAWSA</sequence>
<accession>K0MAY9</accession>
<dbReference type="KEGG" id="bpar:BN117_0486"/>
<gene>
    <name evidence="1" type="ordered locus">BN117_0486</name>
</gene>
<organism evidence="1 2">
    <name type="scientific">Bordetella parapertussis (strain Bpp5)</name>
    <dbReference type="NCBI Taxonomy" id="1208660"/>
    <lineage>
        <taxon>Bacteria</taxon>
        <taxon>Pseudomonadati</taxon>
        <taxon>Pseudomonadota</taxon>
        <taxon>Betaproteobacteria</taxon>
        <taxon>Burkholderiales</taxon>
        <taxon>Alcaligenaceae</taxon>
        <taxon>Bordetella</taxon>
    </lineage>
</organism>
<reference evidence="1 2" key="1">
    <citation type="journal article" date="2012" name="BMC Genomics">
        <title>Comparative genomics of the classical Bordetella subspecies: the evolution and exchange of virulence-associated diversity amongst closely related pathogens.</title>
        <authorList>
            <person name="Park J."/>
            <person name="Zhang Y."/>
            <person name="Buboltz A.M."/>
            <person name="Zhang X."/>
            <person name="Schuster S.C."/>
            <person name="Ahuja U."/>
            <person name="Liu M."/>
            <person name="Miller J.F."/>
            <person name="Sebaihia M."/>
            <person name="Bentley S.D."/>
            <person name="Parkhill J."/>
            <person name="Harvill E.T."/>
        </authorList>
    </citation>
    <scope>NUCLEOTIDE SEQUENCE [LARGE SCALE GENOMIC DNA]</scope>
    <source>
        <strain evidence="1 2">Bpp5</strain>
    </source>
</reference>
<dbReference type="EMBL" id="HE965803">
    <property type="protein sequence ID" value="CCJ47819.1"/>
    <property type="molecule type" value="Genomic_DNA"/>
</dbReference>